<sequence>MTEQVRQADPARYYEALGRTMAALRESQALNGAHSLDWWPGLGGITWEVEWQAGPFAYEAVDALLRAVDDEGPAWHALHGLVREGADPDRHYAHLVVLDVPVTLRALTPVGGREVLRRMAQPSR</sequence>
<gene>
    <name evidence="1" type="ORF">JD77_06316</name>
</gene>
<evidence type="ECO:0000313" key="1">
    <source>
        <dbReference type="EMBL" id="TWH62266.1"/>
    </source>
</evidence>
<keyword evidence="2" id="KW-1185">Reference proteome</keyword>
<comment type="caution">
    <text evidence="1">The sequence shown here is derived from an EMBL/GenBank/DDBJ whole genome shotgun (WGS) entry which is preliminary data.</text>
</comment>
<accession>A0A562HU26</accession>
<dbReference type="AlphaFoldDB" id="A0A562HU26"/>
<proteinExistence type="predicted"/>
<name>A0A562HU26_MICOL</name>
<protein>
    <submittedName>
        <fullName evidence="1">Uncharacterized protein</fullName>
    </submittedName>
</protein>
<reference evidence="1 2" key="1">
    <citation type="submission" date="2019-07" db="EMBL/GenBank/DDBJ databases">
        <title>R&amp;d 2014.</title>
        <authorList>
            <person name="Klenk H.-P."/>
        </authorList>
    </citation>
    <scope>NUCLEOTIDE SEQUENCE [LARGE SCALE GENOMIC DNA]</scope>
    <source>
        <strain evidence="1 2">DSM 43868</strain>
    </source>
</reference>
<dbReference type="OrthoDB" id="3389906at2"/>
<dbReference type="EMBL" id="VLKE01000002">
    <property type="protein sequence ID" value="TWH62266.1"/>
    <property type="molecule type" value="Genomic_DNA"/>
</dbReference>
<dbReference type="RefSeq" id="WP_145777879.1">
    <property type="nucleotide sequence ID" value="NZ_VLKE01000002.1"/>
</dbReference>
<evidence type="ECO:0000313" key="2">
    <source>
        <dbReference type="Proteomes" id="UP000319825"/>
    </source>
</evidence>
<organism evidence="1 2">
    <name type="scientific">Micromonospora olivasterospora</name>
    <dbReference type="NCBI Taxonomy" id="1880"/>
    <lineage>
        <taxon>Bacteria</taxon>
        <taxon>Bacillati</taxon>
        <taxon>Actinomycetota</taxon>
        <taxon>Actinomycetes</taxon>
        <taxon>Micromonosporales</taxon>
        <taxon>Micromonosporaceae</taxon>
        <taxon>Micromonospora</taxon>
    </lineage>
</organism>
<dbReference type="Proteomes" id="UP000319825">
    <property type="component" value="Unassembled WGS sequence"/>
</dbReference>